<reference evidence="3 4" key="1">
    <citation type="submission" date="2016-11" db="EMBL/GenBank/DDBJ databases">
        <authorList>
            <person name="Jaros S."/>
            <person name="Januszkiewicz K."/>
            <person name="Wedrychowicz H."/>
        </authorList>
    </citation>
    <scope>NUCLEOTIDE SEQUENCE [LARGE SCALE GENOMIC DNA]</scope>
    <source>
        <strain evidence="3 4">DSM 14214</strain>
    </source>
</reference>
<evidence type="ECO:0000313" key="4">
    <source>
        <dbReference type="Proteomes" id="UP000183975"/>
    </source>
</evidence>
<dbReference type="InterPro" id="IPR050990">
    <property type="entry name" value="UPF0237/GcvR_regulator"/>
</dbReference>
<organism evidence="3 4">
    <name type="scientific">Anaerotignum lactatifermentans DSM 14214</name>
    <dbReference type="NCBI Taxonomy" id="1121323"/>
    <lineage>
        <taxon>Bacteria</taxon>
        <taxon>Bacillati</taxon>
        <taxon>Bacillota</taxon>
        <taxon>Clostridia</taxon>
        <taxon>Lachnospirales</taxon>
        <taxon>Anaerotignaceae</taxon>
        <taxon>Anaerotignum</taxon>
    </lineage>
</organism>
<feature type="domain" description="ACT" evidence="2">
    <location>
        <begin position="5"/>
        <end position="79"/>
    </location>
</feature>
<dbReference type="InterPro" id="IPR022986">
    <property type="entry name" value="UPF0237_ACT"/>
</dbReference>
<sequence>MKKAVITVLGHDKVGIIARVCTFLSEANVNILDISQTIVGGYFDMVMVVDITEMTQDFDKTADGLASIGEEMGLAIKMQHTEIFDAMHRI</sequence>
<dbReference type="PROSITE" id="PS51671">
    <property type="entry name" value="ACT"/>
    <property type="match status" value="1"/>
</dbReference>
<dbReference type="PANTHER" id="PTHR34875:SF6">
    <property type="entry name" value="UPF0237 PROTEIN MJ1558"/>
    <property type="match status" value="1"/>
</dbReference>
<name>A0A1M6TRG3_9FIRM</name>
<gene>
    <name evidence="3" type="ORF">SAMN02745138_02011</name>
</gene>
<dbReference type="NCBIfam" id="NF001220">
    <property type="entry name" value="PRK00194.1"/>
    <property type="match status" value="1"/>
</dbReference>
<comment type="similarity">
    <text evidence="1">Belongs to the UPF0237 family.</text>
</comment>
<evidence type="ECO:0000256" key="1">
    <source>
        <dbReference type="HAMAP-Rule" id="MF_01054"/>
    </source>
</evidence>
<dbReference type="Proteomes" id="UP000183975">
    <property type="component" value="Unassembled WGS sequence"/>
</dbReference>
<dbReference type="CDD" id="cd04872">
    <property type="entry name" value="ACT_1ZPV"/>
    <property type="match status" value="1"/>
</dbReference>
<dbReference type="SUPFAM" id="SSF55021">
    <property type="entry name" value="ACT-like"/>
    <property type="match status" value="1"/>
</dbReference>
<dbReference type="Gene3D" id="3.30.70.260">
    <property type="match status" value="1"/>
</dbReference>
<dbReference type="AlphaFoldDB" id="A0A1M6TRG3"/>
<keyword evidence="4" id="KW-1185">Reference proteome</keyword>
<proteinExistence type="inferred from homology"/>
<dbReference type="HAMAP" id="MF_01054">
    <property type="entry name" value="UPF0237"/>
    <property type="match status" value="1"/>
</dbReference>
<dbReference type="Pfam" id="PF13740">
    <property type="entry name" value="ACT_6"/>
    <property type="match status" value="1"/>
</dbReference>
<dbReference type="PANTHER" id="PTHR34875">
    <property type="entry name" value="UPF0237 PROTEIN MJ1558"/>
    <property type="match status" value="1"/>
</dbReference>
<evidence type="ECO:0000313" key="3">
    <source>
        <dbReference type="EMBL" id="SHK59582.1"/>
    </source>
</evidence>
<dbReference type="EMBL" id="FRAH01000034">
    <property type="protein sequence ID" value="SHK59582.1"/>
    <property type="molecule type" value="Genomic_DNA"/>
</dbReference>
<protein>
    <recommendedName>
        <fullName evidence="1">UPF0237 protein SAMN02745138_02011</fullName>
    </recommendedName>
</protein>
<dbReference type="InterPro" id="IPR002912">
    <property type="entry name" value="ACT_dom"/>
</dbReference>
<evidence type="ECO:0000259" key="2">
    <source>
        <dbReference type="PROSITE" id="PS51671"/>
    </source>
</evidence>
<dbReference type="OrthoDB" id="9803078at2"/>
<dbReference type="InterPro" id="IPR045865">
    <property type="entry name" value="ACT-like_dom_sf"/>
</dbReference>
<accession>A0A1M6TRG3</accession>
<dbReference type="RefSeq" id="WP_072851390.1">
    <property type="nucleotide sequence ID" value="NZ_FRAH01000034.1"/>
</dbReference>